<name>A0ABR2REV8_9ROSI</name>
<sequence length="107" mass="12176">MMSTTTPTFSSSSFLSRWFPWRGEDKKFKLKFQALNVGFKVRETIVTVHLLSPVCLDLLSLVNRLLPVLDGTFGHVVGLVLSIRSLVNHAQSISFLRFLSSDRHRRS</sequence>
<dbReference type="Proteomes" id="UP001396334">
    <property type="component" value="Unassembled WGS sequence"/>
</dbReference>
<comment type="caution">
    <text evidence="1">The sequence shown here is derived from an EMBL/GenBank/DDBJ whole genome shotgun (WGS) entry which is preliminary data.</text>
</comment>
<protein>
    <submittedName>
        <fullName evidence="1">Uncharacterized protein</fullName>
    </submittedName>
</protein>
<reference evidence="1 2" key="1">
    <citation type="journal article" date="2024" name="G3 (Bethesda)">
        <title>Genome assembly of Hibiscus sabdariffa L. provides insights into metabolisms of medicinal natural products.</title>
        <authorList>
            <person name="Kim T."/>
        </authorList>
    </citation>
    <scope>NUCLEOTIDE SEQUENCE [LARGE SCALE GENOMIC DNA]</scope>
    <source>
        <strain evidence="1">TK-2024</strain>
        <tissue evidence="1">Old leaves</tissue>
    </source>
</reference>
<organism evidence="1 2">
    <name type="scientific">Hibiscus sabdariffa</name>
    <name type="common">roselle</name>
    <dbReference type="NCBI Taxonomy" id="183260"/>
    <lineage>
        <taxon>Eukaryota</taxon>
        <taxon>Viridiplantae</taxon>
        <taxon>Streptophyta</taxon>
        <taxon>Embryophyta</taxon>
        <taxon>Tracheophyta</taxon>
        <taxon>Spermatophyta</taxon>
        <taxon>Magnoliopsida</taxon>
        <taxon>eudicotyledons</taxon>
        <taxon>Gunneridae</taxon>
        <taxon>Pentapetalae</taxon>
        <taxon>rosids</taxon>
        <taxon>malvids</taxon>
        <taxon>Malvales</taxon>
        <taxon>Malvaceae</taxon>
        <taxon>Malvoideae</taxon>
        <taxon>Hibiscus</taxon>
    </lineage>
</organism>
<keyword evidence="2" id="KW-1185">Reference proteome</keyword>
<gene>
    <name evidence="1" type="ORF">V6N11_044326</name>
</gene>
<proteinExistence type="predicted"/>
<evidence type="ECO:0000313" key="2">
    <source>
        <dbReference type="Proteomes" id="UP001396334"/>
    </source>
</evidence>
<evidence type="ECO:0000313" key="1">
    <source>
        <dbReference type="EMBL" id="KAK9011478.1"/>
    </source>
</evidence>
<accession>A0ABR2REV8</accession>
<dbReference type="EMBL" id="JBBPBN010000023">
    <property type="protein sequence ID" value="KAK9011478.1"/>
    <property type="molecule type" value="Genomic_DNA"/>
</dbReference>